<protein>
    <submittedName>
        <fullName evidence="1">Uncharacterized protein</fullName>
    </submittedName>
</protein>
<dbReference type="Proteomes" id="UP000018817">
    <property type="component" value="Unassembled WGS sequence"/>
</dbReference>
<organism evidence="1 2">
    <name type="scientific">Phytophthora nicotianae (strain INRA-310)</name>
    <name type="common">Phytophthora parasitica</name>
    <dbReference type="NCBI Taxonomy" id="761204"/>
    <lineage>
        <taxon>Eukaryota</taxon>
        <taxon>Sar</taxon>
        <taxon>Stramenopiles</taxon>
        <taxon>Oomycota</taxon>
        <taxon>Peronosporomycetes</taxon>
        <taxon>Peronosporales</taxon>
        <taxon>Peronosporaceae</taxon>
        <taxon>Phytophthora</taxon>
    </lineage>
</organism>
<proteinExistence type="predicted"/>
<dbReference type="RefSeq" id="XP_008901623.1">
    <property type="nucleotide sequence ID" value="XM_008903375.1"/>
</dbReference>
<name>W2QLF0_PHYN3</name>
<dbReference type="VEuPathDB" id="FungiDB:PPTG_22335"/>
<reference evidence="2" key="1">
    <citation type="submission" date="2011-12" db="EMBL/GenBank/DDBJ databases">
        <authorList>
            <consortium name="The Broad Institute Genome Sequencing Platform"/>
            <person name="Russ C."/>
            <person name="Tyler B."/>
            <person name="Panabieres F."/>
            <person name="Shan W."/>
            <person name="Tripathy S."/>
            <person name="Grunwald N."/>
            <person name="Machado M."/>
            <person name="Young S.K."/>
            <person name="Zeng Q."/>
            <person name="Gargeya S."/>
            <person name="Fitzgerald M."/>
            <person name="Haas B."/>
            <person name="Abouelleil A."/>
            <person name="Alvarado L."/>
            <person name="Arachchi H.M."/>
            <person name="Berlin A."/>
            <person name="Chapman S.B."/>
            <person name="Gearin G."/>
            <person name="Goldberg J."/>
            <person name="Griggs A."/>
            <person name="Gujja S."/>
            <person name="Hansen M."/>
            <person name="Heiman D."/>
            <person name="Howarth C."/>
            <person name="Larimer J."/>
            <person name="Lui A."/>
            <person name="MacDonald P.J.P."/>
            <person name="McCowen C."/>
            <person name="Montmayeur A."/>
            <person name="Murphy C."/>
            <person name="Neiman D."/>
            <person name="Pearson M."/>
            <person name="Priest M."/>
            <person name="Roberts A."/>
            <person name="Saif S."/>
            <person name="Shea T."/>
            <person name="Sisk P."/>
            <person name="Stolte C."/>
            <person name="Sykes S."/>
            <person name="Wortman J."/>
            <person name="Nusbaum C."/>
            <person name="Birren B."/>
        </authorList>
    </citation>
    <scope>NUCLEOTIDE SEQUENCE [LARGE SCALE GENOMIC DNA]</scope>
    <source>
        <strain evidence="2">INRA-310</strain>
    </source>
</reference>
<sequence>MKVLHSVGNAYYNDWIANLSQLVSDVHVKNKTPIYVTVISRCGVAVPINSRSKRKNSHFLFLACKGNTPDSCRIASRTSLPPSLPVTWCDDYHYTGLAATAQKLDAHGMRDKVHTDMALPQLAFHNTIFLEVR</sequence>
<gene>
    <name evidence="1" type="ORF">PPTG_22335</name>
</gene>
<dbReference type="EMBL" id="KI669575">
    <property type="protein sequence ID" value="ETN13339.1"/>
    <property type="molecule type" value="Genomic_DNA"/>
</dbReference>
<accession>W2QLF0</accession>
<dbReference type="AlphaFoldDB" id="W2QLF0"/>
<reference evidence="1 2" key="2">
    <citation type="submission" date="2013-11" db="EMBL/GenBank/DDBJ databases">
        <title>The Genome Sequence of Phytophthora parasitica INRA-310.</title>
        <authorList>
            <consortium name="The Broad Institute Genomics Platform"/>
            <person name="Russ C."/>
            <person name="Tyler B."/>
            <person name="Panabieres F."/>
            <person name="Shan W."/>
            <person name="Tripathy S."/>
            <person name="Grunwald N."/>
            <person name="Machado M."/>
            <person name="Johnson C.S."/>
            <person name="Arredondo F."/>
            <person name="Hong C."/>
            <person name="Coffey M."/>
            <person name="Young S.K."/>
            <person name="Zeng Q."/>
            <person name="Gargeya S."/>
            <person name="Fitzgerald M."/>
            <person name="Abouelleil A."/>
            <person name="Alvarado L."/>
            <person name="Chapman S.B."/>
            <person name="Gainer-Dewar J."/>
            <person name="Goldberg J."/>
            <person name="Griggs A."/>
            <person name="Gujja S."/>
            <person name="Hansen M."/>
            <person name="Howarth C."/>
            <person name="Imamovic A."/>
            <person name="Ireland A."/>
            <person name="Larimer J."/>
            <person name="McCowan C."/>
            <person name="Murphy C."/>
            <person name="Pearson M."/>
            <person name="Poon T.W."/>
            <person name="Priest M."/>
            <person name="Roberts A."/>
            <person name="Saif S."/>
            <person name="Shea T."/>
            <person name="Sykes S."/>
            <person name="Wortman J."/>
            <person name="Nusbaum C."/>
            <person name="Birren B."/>
        </authorList>
    </citation>
    <scope>NUCLEOTIDE SEQUENCE [LARGE SCALE GENOMIC DNA]</scope>
    <source>
        <strain evidence="1 2">INRA-310</strain>
    </source>
</reference>
<dbReference type="GeneID" id="20190934"/>
<evidence type="ECO:0000313" key="2">
    <source>
        <dbReference type="Proteomes" id="UP000018817"/>
    </source>
</evidence>
<evidence type="ECO:0000313" key="1">
    <source>
        <dbReference type="EMBL" id="ETN13339.1"/>
    </source>
</evidence>